<sequence length="67" mass="7344">MATPRKLSNIIYDSYSSQTCSNCGEKKSSLSLSQRVFQCDDCDIEVTILEPIPQESIAVTISTGIPM</sequence>
<gene>
    <name evidence="3" type="ORF">H6G59_24390</name>
</gene>
<feature type="domain" description="Cas12f1-like TNB" evidence="2">
    <location>
        <begin position="13"/>
        <end position="45"/>
    </location>
</feature>
<accession>A0ABR8FLA0</accession>
<dbReference type="Pfam" id="PF07282">
    <property type="entry name" value="Cas12f1-like_TNB"/>
    <property type="match status" value="1"/>
</dbReference>
<organism evidence="3 4">
    <name type="scientific">Anabaena lutea FACHB-196</name>
    <dbReference type="NCBI Taxonomy" id="2692881"/>
    <lineage>
        <taxon>Bacteria</taxon>
        <taxon>Bacillati</taxon>
        <taxon>Cyanobacteriota</taxon>
        <taxon>Cyanophyceae</taxon>
        <taxon>Nostocales</taxon>
        <taxon>Nostocaceae</taxon>
        <taxon>Anabaena</taxon>
    </lineage>
</organism>
<name>A0ABR8FLA0_9NOST</name>
<dbReference type="InterPro" id="IPR010095">
    <property type="entry name" value="Cas12f1-like_TNB"/>
</dbReference>
<proteinExistence type="predicted"/>
<dbReference type="Proteomes" id="UP000640531">
    <property type="component" value="Unassembled WGS sequence"/>
</dbReference>
<comment type="caution">
    <text evidence="3">The sequence shown here is derived from an EMBL/GenBank/DDBJ whole genome shotgun (WGS) entry which is preliminary data.</text>
</comment>
<dbReference type="EMBL" id="JACJST010000033">
    <property type="protein sequence ID" value="MBD2570972.1"/>
    <property type="molecule type" value="Genomic_DNA"/>
</dbReference>
<keyword evidence="1" id="KW-0238">DNA-binding</keyword>
<keyword evidence="4" id="KW-1185">Reference proteome</keyword>
<evidence type="ECO:0000256" key="1">
    <source>
        <dbReference type="ARBA" id="ARBA00023125"/>
    </source>
</evidence>
<evidence type="ECO:0000259" key="2">
    <source>
        <dbReference type="Pfam" id="PF07282"/>
    </source>
</evidence>
<reference evidence="3 4" key="1">
    <citation type="journal article" date="2020" name="ISME J.">
        <title>Comparative genomics reveals insights into cyanobacterial evolution and habitat adaptation.</title>
        <authorList>
            <person name="Chen M.Y."/>
            <person name="Teng W.K."/>
            <person name="Zhao L."/>
            <person name="Hu C.X."/>
            <person name="Zhou Y.K."/>
            <person name="Han B.P."/>
            <person name="Song L.R."/>
            <person name="Shu W.S."/>
        </authorList>
    </citation>
    <scope>NUCLEOTIDE SEQUENCE [LARGE SCALE GENOMIC DNA]</scope>
    <source>
        <strain evidence="3 4">FACHB-196</strain>
    </source>
</reference>
<evidence type="ECO:0000313" key="4">
    <source>
        <dbReference type="Proteomes" id="UP000640531"/>
    </source>
</evidence>
<protein>
    <submittedName>
        <fullName evidence="3">Transposase</fullName>
    </submittedName>
</protein>
<dbReference type="RefSeq" id="WP_190719845.1">
    <property type="nucleotide sequence ID" value="NZ_JACJST010000033.1"/>
</dbReference>
<evidence type="ECO:0000313" key="3">
    <source>
        <dbReference type="EMBL" id="MBD2570972.1"/>
    </source>
</evidence>